<comment type="caution">
    <text evidence="1">The sequence shown here is derived from an EMBL/GenBank/DDBJ whole genome shotgun (WGS) entry which is preliminary data.</text>
</comment>
<name>A0ABV3N640_9GAMM</name>
<organism evidence="1 2">
    <name type="scientific">Erwinia papayae</name>
    <dbReference type="NCBI Taxonomy" id="206499"/>
    <lineage>
        <taxon>Bacteria</taxon>
        <taxon>Pseudomonadati</taxon>
        <taxon>Pseudomonadota</taxon>
        <taxon>Gammaproteobacteria</taxon>
        <taxon>Enterobacterales</taxon>
        <taxon>Erwiniaceae</taxon>
        <taxon>Erwinia</taxon>
    </lineage>
</organism>
<gene>
    <name evidence="1" type="ORF">ABW286_19320</name>
</gene>
<accession>A0ABV3N640</accession>
<dbReference type="RefSeq" id="WP_152542846.1">
    <property type="nucleotide sequence ID" value="NZ_JBFKZN010000012.1"/>
</dbReference>
<protein>
    <submittedName>
        <fullName evidence="1">YshB family small membrane protein</fullName>
    </submittedName>
</protein>
<reference evidence="1 2" key="1">
    <citation type="submission" date="2024-07" db="EMBL/GenBank/DDBJ databases">
        <authorList>
            <person name="Dulla G.F.J."/>
            <person name="Delorm J.G."/>
        </authorList>
    </citation>
    <scope>NUCLEOTIDE SEQUENCE [LARGE SCALE GENOMIC DNA]</scope>
    <source>
        <strain evidence="1 2">JGD 233</strain>
    </source>
</reference>
<evidence type="ECO:0000313" key="2">
    <source>
        <dbReference type="Proteomes" id="UP001554567"/>
    </source>
</evidence>
<dbReference type="Proteomes" id="UP001554567">
    <property type="component" value="Unassembled WGS sequence"/>
</dbReference>
<sequence length="37" mass="4065">MLESVIHFITQTAQAWAHSPQTAIAAVMCALMMNLFS</sequence>
<dbReference type="InterPro" id="IPR047812">
    <property type="entry name" value="YshB"/>
</dbReference>
<evidence type="ECO:0000313" key="1">
    <source>
        <dbReference type="EMBL" id="MEW5291304.1"/>
    </source>
</evidence>
<keyword evidence="2" id="KW-1185">Reference proteome</keyword>
<dbReference type="NCBIfam" id="NF033841">
    <property type="entry name" value="small_YshB"/>
    <property type="match status" value="1"/>
</dbReference>
<proteinExistence type="predicted"/>
<dbReference type="EMBL" id="JBFKZN010000012">
    <property type="protein sequence ID" value="MEW5291304.1"/>
    <property type="molecule type" value="Genomic_DNA"/>
</dbReference>